<dbReference type="Gene3D" id="3.10.10.10">
    <property type="entry name" value="HIV Type 1 Reverse Transcriptase, subunit A, domain 1"/>
    <property type="match status" value="1"/>
</dbReference>
<protein>
    <submittedName>
        <fullName evidence="2">Tf2-9</fullName>
    </submittedName>
</protein>
<dbReference type="OrthoDB" id="2254302at2759"/>
<dbReference type="PANTHER" id="PTHR24559:SF444">
    <property type="entry name" value="REVERSE TRANSCRIPTASE DOMAIN-CONTAINING PROTEIN"/>
    <property type="match status" value="1"/>
</dbReference>
<evidence type="ECO:0000313" key="2">
    <source>
        <dbReference type="EMBL" id="RDX97349.1"/>
    </source>
</evidence>
<dbReference type="Gene3D" id="3.30.70.270">
    <property type="match status" value="1"/>
</dbReference>
<gene>
    <name evidence="2" type="primary">Tf2-9</name>
    <name evidence="2" type="ORF">CR513_19881</name>
</gene>
<dbReference type="AlphaFoldDB" id="A0A371H3H6"/>
<dbReference type="InterPro" id="IPR043502">
    <property type="entry name" value="DNA/RNA_pol_sf"/>
</dbReference>
<organism evidence="2 3">
    <name type="scientific">Mucuna pruriens</name>
    <name type="common">Velvet bean</name>
    <name type="synonym">Dolichos pruriens</name>
    <dbReference type="NCBI Taxonomy" id="157652"/>
    <lineage>
        <taxon>Eukaryota</taxon>
        <taxon>Viridiplantae</taxon>
        <taxon>Streptophyta</taxon>
        <taxon>Embryophyta</taxon>
        <taxon>Tracheophyta</taxon>
        <taxon>Spermatophyta</taxon>
        <taxon>Magnoliopsida</taxon>
        <taxon>eudicotyledons</taxon>
        <taxon>Gunneridae</taxon>
        <taxon>Pentapetalae</taxon>
        <taxon>rosids</taxon>
        <taxon>fabids</taxon>
        <taxon>Fabales</taxon>
        <taxon>Fabaceae</taxon>
        <taxon>Papilionoideae</taxon>
        <taxon>50 kb inversion clade</taxon>
        <taxon>NPAAA clade</taxon>
        <taxon>indigoferoid/millettioid clade</taxon>
        <taxon>Phaseoleae</taxon>
        <taxon>Mucuna</taxon>
    </lineage>
</organism>
<evidence type="ECO:0000256" key="1">
    <source>
        <dbReference type="SAM" id="Phobius"/>
    </source>
</evidence>
<keyword evidence="1" id="KW-0812">Transmembrane</keyword>
<dbReference type="EMBL" id="QJKJ01003676">
    <property type="protein sequence ID" value="RDX97349.1"/>
    <property type="molecule type" value="Genomic_DNA"/>
</dbReference>
<sequence>MHINFFIDLVLGTRPISIAPYRMSPLELAMLNKQLEDLLEKPSFSPWGALILLVKKKDGGRRLLLLRPAMVTMRTWLCLLVSLMHQEFEVVFIDDILVYSKTKEEHVEHLRVVLQVLKDKQLYAKMSKGIAIDPSKVEVVLEWEVPKSVLEIKSFLGGVFVAYAFQQLKTHERNYSTHKRNYLTYDLKLAIMVFVLKLWGQYLYGAKLKCLVTVRASKYLKNFEFNCSYHNVKANVVVDALSLSMKFGMLKIINSLMDNIREGQKIDLFLTKQLPYSDPLYEFDPEIEITLRRLRKARNIVVILTIVVLLLTSGFVEYSSTNNFAE</sequence>
<dbReference type="InterPro" id="IPR053134">
    <property type="entry name" value="RNA-dir_DNA_polymerase"/>
</dbReference>
<name>A0A371H3H6_MUCPR</name>
<dbReference type="InterPro" id="IPR043128">
    <property type="entry name" value="Rev_trsase/Diguanyl_cyclase"/>
</dbReference>
<feature type="non-terminal residue" evidence="2">
    <location>
        <position position="1"/>
    </location>
</feature>
<keyword evidence="3" id="KW-1185">Reference proteome</keyword>
<comment type="caution">
    <text evidence="2">The sequence shown here is derived from an EMBL/GenBank/DDBJ whole genome shotgun (WGS) entry which is preliminary data.</text>
</comment>
<keyword evidence="1" id="KW-1133">Transmembrane helix</keyword>
<dbReference type="SUPFAM" id="SSF56672">
    <property type="entry name" value="DNA/RNA polymerases"/>
    <property type="match status" value="1"/>
</dbReference>
<reference evidence="2" key="1">
    <citation type="submission" date="2018-05" db="EMBL/GenBank/DDBJ databases">
        <title>Draft genome of Mucuna pruriens seed.</title>
        <authorList>
            <person name="Nnadi N.E."/>
            <person name="Vos R."/>
            <person name="Hasami M.H."/>
            <person name="Devisetty U.K."/>
            <person name="Aguiy J.C."/>
        </authorList>
    </citation>
    <scope>NUCLEOTIDE SEQUENCE [LARGE SCALE GENOMIC DNA]</scope>
    <source>
        <strain evidence="2">JCA_2017</strain>
    </source>
</reference>
<dbReference type="Proteomes" id="UP000257109">
    <property type="component" value="Unassembled WGS sequence"/>
</dbReference>
<dbReference type="PANTHER" id="PTHR24559">
    <property type="entry name" value="TRANSPOSON TY3-I GAG-POL POLYPROTEIN"/>
    <property type="match status" value="1"/>
</dbReference>
<accession>A0A371H3H6</accession>
<dbReference type="STRING" id="157652.A0A371H3H6"/>
<proteinExistence type="predicted"/>
<keyword evidence="1" id="KW-0472">Membrane</keyword>
<evidence type="ECO:0000313" key="3">
    <source>
        <dbReference type="Proteomes" id="UP000257109"/>
    </source>
</evidence>
<feature type="transmembrane region" description="Helical" evidence="1">
    <location>
        <begin position="299"/>
        <end position="316"/>
    </location>
</feature>